<sequence length="449" mass="52038">MSASTSYTEVENVDGNCVIITTLTSTTDAMRRQEQIPPLSPTLSQPVMNVDHQWLPPFPPSSDLNSSMRSDAVDTAAVKTTDDYSCRYHPVYKYGIAKTEQDQNNIKNSTKVQALVPIDTNISLESCSLKRARNLGPLIVVRRSREVSTIERATSLTGVEKLSYRKEVDGLRAKLKQMEGMVAEIHQRTEEEIAKRLRSVEEKWREEERSRRQRFQEALSNLRVENMELSTRVQNMEESTRLVATQEREKIQKEWSTRLSDNDNQWRERFRVAQERWEECVENHMQGEQDALQKVQELAHAVEELEATLRAITREKEWVEKERDALLLSQSKVHNSDFREQEGKERMNSEVKNVLEAEVLTLRSALREAESREKALMTQLEVCGTESAAQELTLERQLQQTRHELEAERRRGSDIVALYSSQVESLHQQLNDSMRRNKQLTNELARIQQ</sequence>
<reference evidence="2 3" key="1">
    <citation type="submission" date="2017-03" db="EMBL/GenBank/DDBJ databases">
        <title>An alternative strategy for trypanosome survival in the mammalian bloodstream revealed through genome and transcriptome analysis of the ubiquitous bovine parasite Trypanosoma (Megatrypanum) theileri.</title>
        <authorList>
            <person name="Kelly S."/>
            <person name="Ivens A."/>
            <person name="Mott A."/>
            <person name="O'Neill E."/>
            <person name="Emms D."/>
            <person name="Macleod O."/>
            <person name="Voorheis P."/>
            <person name="Matthews J."/>
            <person name="Matthews K."/>
            <person name="Carrington M."/>
        </authorList>
    </citation>
    <scope>NUCLEOTIDE SEQUENCE [LARGE SCALE GENOMIC DNA]</scope>
    <source>
        <strain evidence="2">Edinburgh</strain>
    </source>
</reference>
<dbReference type="EMBL" id="NBCO01000003">
    <property type="protein sequence ID" value="ORC92641.1"/>
    <property type="molecule type" value="Genomic_DNA"/>
</dbReference>
<comment type="caution">
    <text evidence="2">The sequence shown here is derived from an EMBL/GenBank/DDBJ whole genome shotgun (WGS) entry which is preliminary data.</text>
</comment>
<evidence type="ECO:0000313" key="3">
    <source>
        <dbReference type="Proteomes" id="UP000192257"/>
    </source>
</evidence>
<dbReference type="RefSeq" id="XP_028886707.1">
    <property type="nucleotide sequence ID" value="XM_029022161.1"/>
</dbReference>
<accession>A0A1X0P738</accession>
<dbReference type="Proteomes" id="UP000192257">
    <property type="component" value="Unassembled WGS sequence"/>
</dbReference>
<feature type="coiled-coil region" evidence="1">
    <location>
        <begin position="352"/>
        <end position="443"/>
    </location>
</feature>
<proteinExistence type="predicted"/>
<dbReference type="AlphaFoldDB" id="A0A1X0P738"/>
<protein>
    <submittedName>
        <fullName evidence="2">Uncharacterized protein</fullName>
    </submittedName>
</protein>
<evidence type="ECO:0000256" key="1">
    <source>
        <dbReference type="SAM" id="Coils"/>
    </source>
</evidence>
<dbReference type="GeneID" id="39981941"/>
<feature type="coiled-coil region" evidence="1">
    <location>
        <begin position="168"/>
        <end position="239"/>
    </location>
</feature>
<dbReference type="OrthoDB" id="266618at2759"/>
<evidence type="ECO:0000313" key="2">
    <source>
        <dbReference type="EMBL" id="ORC92641.1"/>
    </source>
</evidence>
<gene>
    <name evidence="2" type="ORF">TM35_000033940</name>
</gene>
<name>A0A1X0P738_9TRYP</name>
<organism evidence="2 3">
    <name type="scientific">Trypanosoma theileri</name>
    <dbReference type="NCBI Taxonomy" id="67003"/>
    <lineage>
        <taxon>Eukaryota</taxon>
        <taxon>Discoba</taxon>
        <taxon>Euglenozoa</taxon>
        <taxon>Kinetoplastea</taxon>
        <taxon>Metakinetoplastina</taxon>
        <taxon>Trypanosomatida</taxon>
        <taxon>Trypanosomatidae</taxon>
        <taxon>Trypanosoma</taxon>
    </lineage>
</organism>
<keyword evidence="1" id="KW-0175">Coiled coil</keyword>
<feature type="coiled-coil region" evidence="1">
    <location>
        <begin position="288"/>
        <end position="322"/>
    </location>
</feature>
<keyword evidence="3" id="KW-1185">Reference proteome</keyword>
<dbReference type="VEuPathDB" id="TriTrypDB:TM35_000033940"/>